<feature type="domain" description="Sigma factor regulator C-terminal" evidence="2">
    <location>
        <begin position="233"/>
        <end position="410"/>
    </location>
</feature>
<keyword evidence="1" id="KW-0472">Membrane</keyword>
<gene>
    <name evidence="3" type="ordered locus">Nther_1024</name>
</gene>
<name>B2A0Y5_NATTJ</name>
<keyword evidence="1" id="KW-1133">Transmembrane helix</keyword>
<dbReference type="eggNOG" id="ENOG5032RY0">
    <property type="taxonomic scope" value="Bacteria"/>
</dbReference>
<proteinExistence type="predicted"/>
<evidence type="ECO:0000313" key="3">
    <source>
        <dbReference type="EMBL" id="ACB84608.1"/>
    </source>
</evidence>
<reference evidence="3 4" key="2">
    <citation type="journal article" date="2011" name="J. Bacteriol.">
        <title>Complete genome sequence of the anaerobic, halophilic alkalithermophile Natranaerobius thermophilus JW/NM-WN-LF.</title>
        <authorList>
            <person name="Zhao B."/>
            <person name="Mesbah N.M."/>
            <person name="Dalin E."/>
            <person name="Goodwin L."/>
            <person name="Nolan M."/>
            <person name="Pitluck S."/>
            <person name="Chertkov O."/>
            <person name="Brettin T.S."/>
            <person name="Han J."/>
            <person name="Larimer F.W."/>
            <person name="Land M.L."/>
            <person name="Hauser L."/>
            <person name="Kyrpides N."/>
            <person name="Wiegel J."/>
        </authorList>
    </citation>
    <scope>NUCLEOTIDE SEQUENCE [LARGE SCALE GENOMIC DNA]</scope>
    <source>
        <strain evidence="4">ATCC BAA-1301 / DSM 18059 / JW/NM-WN-LF</strain>
    </source>
</reference>
<evidence type="ECO:0000259" key="2">
    <source>
        <dbReference type="Pfam" id="PF13791"/>
    </source>
</evidence>
<reference evidence="3 4" key="1">
    <citation type="submission" date="2008-04" db="EMBL/GenBank/DDBJ databases">
        <title>Complete sequence of chromosome of Natranaerobius thermophilus JW/NM-WN-LF.</title>
        <authorList>
            <consortium name="US DOE Joint Genome Institute"/>
            <person name="Copeland A."/>
            <person name="Lucas S."/>
            <person name="Lapidus A."/>
            <person name="Glavina del Rio T."/>
            <person name="Dalin E."/>
            <person name="Tice H."/>
            <person name="Bruce D."/>
            <person name="Goodwin L."/>
            <person name="Pitluck S."/>
            <person name="Chertkov O."/>
            <person name="Brettin T."/>
            <person name="Detter J.C."/>
            <person name="Han C."/>
            <person name="Kuske C.R."/>
            <person name="Schmutz J."/>
            <person name="Larimer F."/>
            <person name="Land M."/>
            <person name="Hauser L."/>
            <person name="Kyrpides N."/>
            <person name="Lykidis A."/>
            <person name="Mesbah N.M."/>
            <person name="Wiegel J."/>
        </authorList>
    </citation>
    <scope>NUCLEOTIDE SEQUENCE [LARGE SCALE GENOMIC DNA]</scope>
    <source>
        <strain evidence="4">ATCC BAA-1301 / DSM 18059 / JW/NM-WN-LF</strain>
    </source>
</reference>
<keyword evidence="4" id="KW-1185">Reference proteome</keyword>
<evidence type="ECO:0000256" key="1">
    <source>
        <dbReference type="SAM" id="Phobius"/>
    </source>
</evidence>
<sequence length="424" mass="48838">MSFKHLLEKYKKGKATKDEIKLVEQELEKFEAIEDYYTENFLSLANSKDEEDKFDEKDNKKINSYEENNTIKETKNTLSMNINKLVNQRLRKVVFTAVIIVVILYTSIFFVLSPLVGMFFYNPSETSMGEDSPDIKFDFKALSELNVPGVNMAGINYVESEGFGNYSISYSKHDPFIDEMDSQTIKLKQGDFIGTLEGIGPSSHSFGFEVVKNPSLYEQGVYENQPEKMMEHLESLSPVSYVSVYLTFEEDMDLKEFAKMKLELEDLDIQWAGVRTHDDHNKDKSHGNNRNYLTGFNPNITGSISDARPNPDKYPLFQLVDATKEPRDSGPESWAEIYETHYRSLLKYMTDREDFIKALDYDPGKVEYYEHALNYIDKNGVNVFGVLVYGEAQELLEFAEEHDLLSLQLEQALPSRPNLQKPIE</sequence>
<dbReference type="HOGENOM" id="CLU_646940_0_0_9"/>
<accession>B2A0Y5</accession>
<dbReference type="KEGG" id="nth:Nther_1024"/>
<dbReference type="RefSeq" id="WP_012447485.1">
    <property type="nucleotide sequence ID" value="NC_010718.1"/>
</dbReference>
<dbReference type="AlphaFoldDB" id="B2A0Y5"/>
<evidence type="ECO:0000313" key="4">
    <source>
        <dbReference type="Proteomes" id="UP000001683"/>
    </source>
</evidence>
<dbReference type="Proteomes" id="UP000001683">
    <property type="component" value="Chromosome"/>
</dbReference>
<dbReference type="InterPro" id="IPR025672">
    <property type="entry name" value="Sigma_reg_C_dom"/>
</dbReference>
<dbReference type="EMBL" id="CP001034">
    <property type="protein sequence ID" value="ACB84608.1"/>
    <property type="molecule type" value="Genomic_DNA"/>
</dbReference>
<dbReference type="Pfam" id="PF13791">
    <property type="entry name" value="Sigma_reg_C"/>
    <property type="match status" value="1"/>
</dbReference>
<dbReference type="InParanoid" id="B2A0Y5"/>
<feature type="transmembrane region" description="Helical" evidence="1">
    <location>
        <begin position="93"/>
        <end position="121"/>
    </location>
</feature>
<keyword evidence="1" id="KW-0812">Transmembrane</keyword>
<dbReference type="FunCoup" id="B2A0Y5">
    <property type="interactions" value="56"/>
</dbReference>
<dbReference type="OrthoDB" id="1882659at2"/>
<protein>
    <recommendedName>
        <fullName evidence="2">Sigma factor regulator C-terminal domain-containing protein</fullName>
    </recommendedName>
</protein>
<organism evidence="3 4">
    <name type="scientific">Natranaerobius thermophilus (strain ATCC BAA-1301 / DSM 18059 / JW/NM-WN-LF)</name>
    <dbReference type="NCBI Taxonomy" id="457570"/>
    <lineage>
        <taxon>Bacteria</taxon>
        <taxon>Bacillati</taxon>
        <taxon>Bacillota</taxon>
        <taxon>Clostridia</taxon>
        <taxon>Natranaerobiales</taxon>
        <taxon>Natranaerobiaceae</taxon>
        <taxon>Natranaerobius</taxon>
    </lineage>
</organism>